<keyword evidence="7" id="KW-1133">Transmembrane helix</keyword>
<gene>
    <name evidence="9" type="ORF">FVE85_5995</name>
</gene>
<keyword evidence="2 6" id="KW-0547">Nucleotide-binding</keyword>
<dbReference type="InterPro" id="IPR003593">
    <property type="entry name" value="AAA+_ATPase"/>
</dbReference>
<comment type="similarity">
    <text evidence="6">Belongs to the AAA ATPase family.</text>
</comment>
<dbReference type="InterPro" id="IPR027417">
    <property type="entry name" value="P-loop_NTPase"/>
</dbReference>
<dbReference type="InterPro" id="IPR003959">
    <property type="entry name" value="ATPase_AAA_core"/>
</dbReference>
<evidence type="ECO:0000256" key="1">
    <source>
        <dbReference type="ARBA" id="ARBA00004572"/>
    </source>
</evidence>
<dbReference type="PANTHER" id="PTHR45644">
    <property type="entry name" value="AAA ATPASE, PUTATIVE (AFU_ORTHOLOGUE AFUA_2G12920)-RELATED-RELATED"/>
    <property type="match status" value="1"/>
</dbReference>
<reference evidence="10" key="1">
    <citation type="journal article" date="2019" name="Nat. Commun.">
        <title>Expansion of phycobilisome linker gene families in mesophilic red algae.</title>
        <authorList>
            <person name="Lee J."/>
            <person name="Kim D."/>
            <person name="Bhattacharya D."/>
            <person name="Yoon H.S."/>
        </authorList>
    </citation>
    <scope>NUCLEOTIDE SEQUENCE [LARGE SCALE GENOMIC DNA]</scope>
    <source>
        <strain evidence="10">CCMP 1328</strain>
    </source>
</reference>
<evidence type="ECO:0000259" key="8">
    <source>
        <dbReference type="SMART" id="SM00382"/>
    </source>
</evidence>
<dbReference type="GO" id="GO:0005741">
    <property type="term" value="C:mitochondrial outer membrane"/>
    <property type="evidence" value="ECO:0007669"/>
    <property type="project" value="UniProtKB-SubCell"/>
</dbReference>
<evidence type="ECO:0000256" key="3">
    <source>
        <dbReference type="ARBA" id="ARBA00022787"/>
    </source>
</evidence>
<dbReference type="OrthoDB" id="10254455at2759"/>
<evidence type="ECO:0000256" key="5">
    <source>
        <dbReference type="ARBA" id="ARBA00023128"/>
    </source>
</evidence>
<dbReference type="SMART" id="SM00382">
    <property type="entry name" value="AAA"/>
    <property type="match status" value="1"/>
</dbReference>
<dbReference type="Pfam" id="PF00004">
    <property type="entry name" value="AAA"/>
    <property type="match status" value="1"/>
</dbReference>
<keyword evidence="4 6" id="KW-0067">ATP-binding</keyword>
<dbReference type="PANTHER" id="PTHR45644:SF3">
    <property type="entry name" value="FI08533P-RELATED"/>
    <property type="match status" value="1"/>
</dbReference>
<dbReference type="Pfam" id="PF17862">
    <property type="entry name" value="AAA_lid_3"/>
    <property type="match status" value="1"/>
</dbReference>
<evidence type="ECO:0000256" key="6">
    <source>
        <dbReference type="RuleBase" id="RU003651"/>
    </source>
</evidence>
<keyword evidence="3" id="KW-1000">Mitochondrion outer membrane</keyword>
<keyword evidence="7" id="KW-0472">Membrane</keyword>
<evidence type="ECO:0000313" key="10">
    <source>
        <dbReference type="Proteomes" id="UP000324585"/>
    </source>
</evidence>
<dbReference type="InterPro" id="IPR003960">
    <property type="entry name" value="ATPase_AAA_CS"/>
</dbReference>
<sequence>MLVCSKSHTNPCLGSRWAQGTKGAARRGRGLARKFRAPRHGRRYFHPTHNPTRHHVVILETGPKRRHPLLCLQAVDAQKRQSAKSCEGLYTEMEMDAEDALRLRKVLRAFLVDFVGGALGVAVTVLSMKMLRDAMMPRNMKEMLDGGKGNDKAVTDGILARLLKSGIHPANLRRLSDAEKALLSHIVFPEAIASGFEDVGGLDVVKKGLMESVIGPLIAQRLFLHDDDSVEGPDDAEVRANAPSKARAMIQPPKGVLLYGPPGTGKTMLAKAIAKECGVRFINISPSALLSKWVGETSQMVRALFALATRLNPCIIFIDEVDALFRERTSGDHEVYRDMKAEFMQLWDGISTSSTAHVMVLGATNRPWELDAAIQRRMPRAFKVDLPNVQQRTGILRAVLKGSRLEPDFDFQCVAAATEAFSGSDLKELCRMAMLIPLKEAFGLKSADAASGLCESDDRDEIDVASVRGRSPHSAGELRALCTKDVQEALKNFERTQDVAKTYRQHAIVNSSVFS</sequence>
<organism evidence="9 10">
    <name type="scientific">Porphyridium purpureum</name>
    <name type="common">Red alga</name>
    <name type="synonym">Porphyridium cruentum</name>
    <dbReference type="NCBI Taxonomy" id="35688"/>
    <lineage>
        <taxon>Eukaryota</taxon>
        <taxon>Rhodophyta</taxon>
        <taxon>Bangiophyceae</taxon>
        <taxon>Porphyridiales</taxon>
        <taxon>Porphyridiaceae</taxon>
        <taxon>Porphyridium</taxon>
    </lineage>
</organism>
<name>A0A5J4Z5A4_PORPP</name>
<comment type="caution">
    <text evidence="9">The sequence shown here is derived from an EMBL/GenBank/DDBJ whole genome shotgun (WGS) entry which is preliminary data.</text>
</comment>
<accession>A0A5J4Z5A4</accession>
<dbReference type="Gene3D" id="3.40.50.300">
    <property type="entry name" value="P-loop containing nucleotide triphosphate hydrolases"/>
    <property type="match status" value="1"/>
</dbReference>
<keyword evidence="5" id="KW-0496">Mitochondrion</keyword>
<evidence type="ECO:0000313" key="9">
    <source>
        <dbReference type="EMBL" id="KAA8498410.1"/>
    </source>
</evidence>
<dbReference type="PROSITE" id="PS00674">
    <property type="entry name" value="AAA"/>
    <property type="match status" value="1"/>
</dbReference>
<dbReference type="GO" id="GO:0005524">
    <property type="term" value="F:ATP binding"/>
    <property type="evidence" value="ECO:0007669"/>
    <property type="project" value="UniProtKB-KW"/>
</dbReference>
<dbReference type="InterPro" id="IPR051701">
    <property type="entry name" value="Mito_OM_Translocase_MSP1"/>
</dbReference>
<keyword evidence="10" id="KW-1185">Reference proteome</keyword>
<evidence type="ECO:0000256" key="2">
    <source>
        <dbReference type="ARBA" id="ARBA00022741"/>
    </source>
</evidence>
<protein>
    <submittedName>
        <fullName evidence="9">Protein MSP1</fullName>
    </submittedName>
</protein>
<dbReference type="SUPFAM" id="SSF52540">
    <property type="entry name" value="P-loop containing nucleoside triphosphate hydrolases"/>
    <property type="match status" value="1"/>
</dbReference>
<dbReference type="Proteomes" id="UP000324585">
    <property type="component" value="Unassembled WGS sequence"/>
</dbReference>
<dbReference type="AlphaFoldDB" id="A0A5J4Z5A4"/>
<keyword evidence="7" id="KW-0812">Transmembrane</keyword>
<comment type="subcellular location">
    <subcellularLocation>
        <location evidence="1">Mitochondrion outer membrane</location>
        <topology evidence="1">Single-pass membrane protein</topology>
    </subcellularLocation>
</comment>
<evidence type="ECO:0000256" key="7">
    <source>
        <dbReference type="SAM" id="Phobius"/>
    </source>
</evidence>
<feature type="transmembrane region" description="Helical" evidence="7">
    <location>
        <begin position="110"/>
        <end position="131"/>
    </location>
</feature>
<dbReference type="GO" id="GO:0016887">
    <property type="term" value="F:ATP hydrolysis activity"/>
    <property type="evidence" value="ECO:0007669"/>
    <property type="project" value="InterPro"/>
</dbReference>
<dbReference type="EMBL" id="VRMN01000001">
    <property type="protein sequence ID" value="KAA8498410.1"/>
    <property type="molecule type" value="Genomic_DNA"/>
</dbReference>
<feature type="domain" description="AAA+ ATPase" evidence="8">
    <location>
        <begin position="252"/>
        <end position="388"/>
    </location>
</feature>
<proteinExistence type="inferred from homology"/>
<dbReference type="Gene3D" id="1.10.8.60">
    <property type="match status" value="1"/>
</dbReference>
<dbReference type="InterPro" id="IPR041569">
    <property type="entry name" value="AAA_lid_3"/>
</dbReference>
<evidence type="ECO:0000256" key="4">
    <source>
        <dbReference type="ARBA" id="ARBA00022840"/>
    </source>
</evidence>